<name>A0A8T0FK84_ARGBR</name>
<evidence type="ECO:0000313" key="3">
    <source>
        <dbReference type="Proteomes" id="UP000807504"/>
    </source>
</evidence>
<feature type="region of interest" description="Disordered" evidence="1">
    <location>
        <begin position="1"/>
        <end position="23"/>
    </location>
</feature>
<proteinExistence type="predicted"/>
<gene>
    <name evidence="2" type="ORF">HNY73_005761</name>
</gene>
<protein>
    <submittedName>
        <fullName evidence="2">Uncharacterized protein</fullName>
    </submittedName>
</protein>
<comment type="caution">
    <text evidence="2">The sequence shown here is derived from an EMBL/GenBank/DDBJ whole genome shotgun (WGS) entry which is preliminary data.</text>
</comment>
<dbReference type="Proteomes" id="UP000807504">
    <property type="component" value="Unassembled WGS sequence"/>
</dbReference>
<accession>A0A8T0FK84</accession>
<organism evidence="2 3">
    <name type="scientific">Argiope bruennichi</name>
    <name type="common">Wasp spider</name>
    <name type="synonym">Aranea bruennichi</name>
    <dbReference type="NCBI Taxonomy" id="94029"/>
    <lineage>
        <taxon>Eukaryota</taxon>
        <taxon>Metazoa</taxon>
        <taxon>Ecdysozoa</taxon>
        <taxon>Arthropoda</taxon>
        <taxon>Chelicerata</taxon>
        <taxon>Arachnida</taxon>
        <taxon>Araneae</taxon>
        <taxon>Araneomorphae</taxon>
        <taxon>Entelegynae</taxon>
        <taxon>Araneoidea</taxon>
        <taxon>Araneidae</taxon>
        <taxon>Argiope</taxon>
    </lineage>
</organism>
<reference evidence="2" key="2">
    <citation type="submission" date="2020-06" db="EMBL/GenBank/DDBJ databases">
        <authorList>
            <person name="Sheffer M."/>
        </authorList>
    </citation>
    <scope>NUCLEOTIDE SEQUENCE</scope>
</reference>
<sequence>MAVRKLFGKAERASRGSLGRRNRSSASFRNLIWDDGSKPQRIIEVLSVCSFKLAEQRKKISLYNHDQNVL</sequence>
<keyword evidence="3" id="KW-1185">Reference proteome</keyword>
<dbReference type="EMBL" id="JABXBU010000011">
    <property type="protein sequence ID" value="KAF8790795.1"/>
    <property type="molecule type" value="Genomic_DNA"/>
</dbReference>
<reference evidence="2" key="1">
    <citation type="journal article" date="2020" name="bioRxiv">
        <title>Chromosome-level reference genome of the European wasp spider Argiope bruennichi: a resource for studies on range expansion and evolutionary adaptation.</title>
        <authorList>
            <person name="Sheffer M.M."/>
            <person name="Hoppe A."/>
            <person name="Krehenwinkel H."/>
            <person name="Uhl G."/>
            <person name="Kuss A.W."/>
            <person name="Jensen L."/>
            <person name="Jensen C."/>
            <person name="Gillespie R.G."/>
            <person name="Hoff K.J."/>
            <person name="Prost S."/>
        </authorList>
    </citation>
    <scope>NUCLEOTIDE SEQUENCE</scope>
</reference>
<dbReference type="AlphaFoldDB" id="A0A8T0FK84"/>
<evidence type="ECO:0000256" key="1">
    <source>
        <dbReference type="SAM" id="MobiDB-lite"/>
    </source>
</evidence>
<evidence type="ECO:0000313" key="2">
    <source>
        <dbReference type="EMBL" id="KAF8790795.1"/>
    </source>
</evidence>